<proteinExistence type="predicted"/>
<dbReference type="EMBL" id="BMNT01000011">
    <property type="protein sequence ID" value="GGK80652.1"/>
    <property type="molecule type" value="Genomic_DNA"/>
</dbReference>
<evidence type="ECO:0000313" key="1">
    <source>
        <dbReference type="EMBL" id="GGK80652.1"/>
    </source>
</evidence>
<name>A0A917VI21_9ACTN</name>
<dbReference type="AlphaFoldDB" id="A0A917VI21"/>
<reference evidence="1" key="2">
    <citation type="submission" date="2020-09" db="EMBL/GenBank/DDBJ databases">
        <authorList>
            <person name="Sun Q."/>
            <person name="Ohkuma M."/>
        </authorList>
    </citation>
    <scope>NUCLEOTIDE SEQUENCE</scope>
    <source>
        <strain evidence="1">JCM 13064</strain>
    </source>
</reference>
<evidence type="ECO:0000313" key="2">
    <source>
        <dbReference type="Proteomes" id="UP000645217"/>
    </source>
</evidence>
<accession>A0A917VI21</accession>
<comment type="caution">
    <text evidence="1">The sequence shown here is derived from an EMBL/GenBank/DDBJ whole genome shotgun (WGS) entry which is preliminary data.</text>
</comment>
<organism evidence="1 2">
    <name type="scientific">Sphaerisporangium melleum</name>
    <dbReference type="NCBI Taxonomy" id="321316"/>
    <lineage>
        <taxon>Bacteria</taxon>
        <taxon>Bacillati</taxon>
        <taxon>Actinomycetota</taxon>
        <taxon>Actinomycetes</taxon>
        <taxon>Streptosporangiales</taxon>
        <taxon>Streptosporangiaceae</taxon>
        <taxon>Sphaerisporangium</taxon>
    </lineage>
</organism>
<dbReference type="Proteomes" id="UP000645217">
    <property type="component" value="Unassembled WGS sequence"/>
</dbReference>
<keyword evidence="2" id="KW-1185">Reference proteome</keyword>
<protein>
    <submittedName>
        <fullName evidence="1">Uncharacterized protein</fullName>
    </submittedName>
</protein>
<reference evidence="1" key="1">
    <citation type="journal article" date="2014" name="Int. J. Syst. Evol. Microbiol.">
        <title>Complete genome sequence of Corynebacterium casei LMG S-19264T (=DSM 44701T), isolated from a smear-ripened cheese.</title>
        <authorList>
            <consortium name="US DOE Joint Genome Institute (JGI-PGF)"/>
            <person name="Walter F."/>
            <person name="Albersmeier A."/>
            <person name="Kalinowski J."/>
            <person name="Ruckert C."/>
        </authorList>
    </citation>
    <scope>NUCLEOTIDE SEQUENCE</scope>
    <source>
        <strain evidence="1">JCM 13064</strain>
    </source>
</reference>
<sequence>MLVGELLDPYPERLVKVHKSVIEVEEREPLHGTILRGLAPETAPSIPRRAPCPYGLKVVRGPSIDVYRSHERLLRAHDP</sequence>
<gene>
    <name evidence="1" type="ORF">GCM10007964_24120</name>
</gene>